<feature type="region of interest" description="Disordered" evidence="4">
    <location>
        <begin position="109"/>
        <end position="164"/>
    </location>
</feature>
<dbReference type="SUPFAM" id="SSF50249">
    <property type="entry name" value="Nucleic acid-binding proteins"/>
    <property type="match status" value="1"/>
</dbReference>
<dbReference type="PROSITE" id="PS50935">
    <property type="entry name" value="SSB"/>
    <property type="match status" value="1"/>
</dbReference>
<dbReference type="Pfam" id="PF00436">
    <property type="entry name" value="SSB"/>
    <property type="match status" value="1"/>
</dbReference>
<dbReference type="eggNOG" id="COG0629">
    <property type="taxonomic scope" value="Bacteria"/>
</dbReference>
<keyword evidence="2" id="KW-0227">DNA damage</keyword>
<evidence type="ECO:0000256" key="1">
    <source>
        <dbReference type="ARBA" id="ARBA00023125"/>
    </source>
</evidence>
<dbReference type="EnsemblBacteria" id="ABF41224">
    <property type="protein sequence ID" value="ABF41224"/>
    <property type="gene ID" value="Acid345_2223"/>
</dbReference>
<keyword evidence="2" id="KW-0233">DNA recombination</keyword>
<dbReference type="STRING" id="204669.Acid345_2223"/>
<organism evidence="5 6">
    <name type="scientific">Koribacter versatilis (strain Ellin345)</name>
    <dbReference type="NCBI Taxonomy" id="204669"/>
    <lineage>
        <taxon>Bacteria</taxon>
        <taxon>Pseudomonadati</taxon>
        <taxon>Acidobacteriota</taxon>
        <taxon>Terriglobia</taxon>
        <taxon>Terriglobales</taxon>
        <taxon>Candidatus Korobacteraceae</taxon>
        <taxon>Candidatus Korobacter</taxon>
    </lineage>
</organism>
<dbReference type="Proteomes" id="UP000002432">
    <property type="component" value="Chromosome"/>
</dbReference>
<feature type="compositionally biased region" description="Gly residues" evidence="4">
    <location>
        <begin position="110"/>
        <end position="125"/>
    </location>
</feature>
<protein>
    <recommendedName>
        <fullName evidence="2 3">Single-stranded DNA-binding protein</fullName>
        <shortName evidence="2">SSB</shortName>
    </recommendedName>
</protein>
<keyword evidence="2" id="KW-0234">DNA repair</keyword>
<dbReference type="GO" id="GO:0006260">
    <property type="term" value="P:DNA replication"/>
    <property type="evidence" value="ECO:0007669"/>
    <property type="project" value="UniProtKB-UniRule"/>
</dbReference>
<evidence type="ECO:0000256" key="3">
    <source>
        <dbReference type="RuleBase" id="RU000524"/>
    </source>
</evidence>
<accession>Q1IPH6</accession>
<dbReference type="RefSeq" id="WP_011523025.1">
    <property type="nucleotide sequence ID" value="NC_008009.1"/>
</dbReference>
<dbReference type="AlphaFoldDB" id="Q1IPH6"/>
<comment type="function">
    <text evidence="2">Plays an important role in DNA replication, recombination and repair. Binds to ssDNA and to an array of partner proteins to recruit them to their sites of action during DNA metabolism.</text>
</comment>
<dbReference type="InterPro" id="IPR000424">
    <property type="entry name" value="Primosome_PriB/ssb"/>
</dbReference>
<evidence type="ECO:0000256" key="2">
    <source>
        <dbReference type="HAMAP-Rule" id="MF_00984"/>
    </source>
</evidence>
<keyword evidence="1 2" id="KW-0238">DNA-binding</keyword>
<dbReference type="PANTHER" id="PTHR10302:SF0">
    <property type="entry name" value="SINGLE-STRANDED DNA-BINDING PROTEIN, MITOCHONDRIAL"/>
    <property type="match status" value="1"/>
</dbReference>
<sequence length="164" mass="17775">MAKSVNKVILVGNVGKDPEVKYTPQGTAIARFSVATSERFKDKQGEWQDRTEWHSITAWQKLAEIVGEYVKKGNKIYIEGRLRTDSWDDQKTGEKKYRTEIVANDIVLLGGRGGGEGGGEEGGGGFRRKESSSGGGFDQRPSGGNDFDSAPAASTGITDDDIPF</sequence>
<dbReference type="HOGENOM" id="CLU_078758_0_1_0"/>
<comment type="subunit">
    <text evidence="2">Homotetramer.</text>
</comment>
<dbReference type="CDD" id="cd04496">
    <property type="entry name" value="SSB_OBF"/>
    <property type="match status" value="1"/>
</dbReference>
<dbReference type="NCBIfam" id="TIGR00621">
    <property type="entry name" value="ssb"/>
    <property type="match status" value="1"/>
</dbReference>
<dbReference type="InterPro" id="IPR011344">
    <property type="entry name" value="ssDNA-bd"/>
</dbReference>
<comment type="caution">
    <text evidence="2">Lacks conserved residue(s) required for the propagation of feature annotation.</text>
</comment>
<keyword evidence="6" id="KW-1185">Reference proteome</keyword>
<dbReference type="GO" id="GO:0003697">
    <property type="term" value="F:single-stranded DNA binding"/>
    <property type="evidence" value="ECO:0007669"/>
    <property type="project" value="UniProtKB-UniRule"/>
</dbReference>
<dbReference type="Gene3D" id="2.40.50.140">
    <property type="entry name" value="Nucleic acid-binding proteins"/>
    <property type="match status" value="1"/>
</dbReference>
<evidence type="ECO:0000313" key="6">
    <source>
        <dbReference type="Proteomes" id="UP000002432"/>
    </source>
</evidence>
<evidence type="ECO:0000313" key="5">
    <source>
        <dbReference type="EMBL" id="ABF41224.1"/>
    </source>
</evidence>
<dbReference type="InterPro" id="IPR012340">
    <property type="entry name" value="NA-bd_OB-fold"/>
</dbReference>
<evidence type="ECO:0000256" key="4">
    <source>
        <dbReference type="SAM" id="MobiDB-lite"/>
    </source>
</evidence>
<proteinExistence type="inferred from homology"/>
<dbReference type="OrthoDB" id="9809878at2"/>
<dbReference type="PANTHER" id="PTHR10302">
    <property type="entry name" value="SINGLE-STRANDED DNA-BINDING PROTEIN"/>
    <property type="match status" value="1"/>
</dbReference>
<dbReference type="EMBL" id="CP000360">
    <property type="protein sequence ID" value="ABF41224.1"/>
    <property type="molecule type" value="Genomic_DNA"/>
</dbReference>
<keyword evidence="2" id="KW-0235">DNA replication</keyword>
<dbReference type="GO" id="GO:0009295">
    <property type="term" value="C:nucleoid"/>
    <property type="evidence" value="ECO:0007669"/>
    <property type="project" value="TreeGrafter"/>
</dbReference>
<name>Q1IPH6_KORVE</name>
<dbReference type="KEGG" id="aba:Acid345_2223"/>
<dbReference type="GO" id="GO:0006281">
    <property type="term" value="P:DNA repair"/>
    <property type="evidence" value="ECO:0007669"/>
    <property type="project" value="UniProtKB-UniRule"/>
</dbReference>
<gene>
    <name evidence="5" type="ordered locus">Acid345_2223</name>
</gene>
<dbReference type="HAMAP" id="MF_00984">
    <property type="entry name" value="SSB"/>
    <property type="match status" value="1"/>
</dbReference>
<feature type="short sequence motif" description="Important for interaction with partner proteins" evidence="2">
    <location>
        <begin position="159"/>
        <end position="164"/>
    </location>
</feature>
<reference evidence="5 6" key="1">
    <citation type="journal article" date="2009" name="Appl. Environ. Microbiol.">
        <title>Three genomes from the phylum Acidobacteria provide insight into the lifestyles of these microorganisms in soils.</title>
        <authorList>
            <person name="Ward N.L."/>
            <person name="Challacombe J.F."/>
            <person name="Janssen P.H."/>
            <person name="Henrissat B."/>
            <person name="Coutinho P.M."/>
            <person name="Wu M."/>
            <person name="Xie G."/>
            <person name="Haft D.H."/>
            <person name="Sait M."/>
            <person name="Badger J."/>
            <person name="Barabote R.D."/>
            <person name="Bradley B."/>
            <person name="Brettin T.S."/>
            <person name="Brinkac L.M."/>
            <person name="Bruce D."/>
            <person name="Creasy T."/>
            <person name="Daugherty S.C."/>
            <person name="Davidsen T.M."/>
            <person name="DeBoy R.T."/>
            <person name="Detter J.C."/>
            <person name="Dodson R.J."/>
            <person name="Durkin A.S."/>
            <person name="Ganapathy A."/>
            <person name="Gwinn-Giglio M."/>
            <person name="Han C.S."/>
            <person name="Khouri H."/>
            <person name="Kiss H."/>
            <person name="Kothari S.P."/>
            <person name="Madupu R."/>
            <person name="Nelson K.E."/>
            <person name="Nelson W.C."/>
            <person name="Paulsen I."/>
            <person name="Penn K."/>
            <person name="Ren Q."/>
            <person name="Rosovitz M.J."/>
            <person name="Selengut J.D."/>
            <person name="Shrivastava S."/>
            <person name="Sullivan S.A."/>
            <person name="Tapia R."/>
            <person name="Thompson L.S."/>
            <person name="Watkins K.L."/>
            <person name="Yang Q."/>
            <person name="Yu C."/>
            <person name="Zafar N."/>
            <person name="Zhou L."/>
            <person name="Kuske C.R."/>
        </authorList>
    </citation>
    <scope>NUCLEOTIDE SEQUENCE [LARGE SCALE GENOMIC DNA]</scope>
    <source>
        <strain evidence="5 6">Ellin345</strain>
    </source>
</reference>
<dbReference type="GO" id="GO:0006310">
    <property type="term" value="P:DNA recombination"/>
    <property type="evidence" value="ECO:0007669"/>
    <property type="project" value="UniProtKB-UniRule"/>
</dbReference>